<reference evidence="2 3" key="1">
    <citation type="submission" date="2019-09" db="EMBL/GenBank/DDBJ databases">
        <title>The hologenome of the rock-dwelling lichen Lasallia pustulata.</title>
        <authorList>
            <person name="Greshake Tzovaras B."/>
            <person name="Segers F."/>
            <person name="Bicker A."/>
            <person name="Dal Grande F."/>
            <person name="Otte J."/>
            <person name="Hankeln T."/>
            <person name="Schmitt I."/>
            <person name="Ebersberger I."/>
        </authorList>
    </citation>
    <scope>NUCLEOTIDE SEQUENCE [LARGE SCALE GENOMIC DNA]</scope>
    <source>
        <strain evidence="2">A1-1</strain>
    </source>
</reference>
<dbReference type="AlphaFoldDB" id="A0A5M8PLC6"/>
<comment type="caution">
    <text evidence="2">The sequence shown here is derived from an EMBL/GenBank/DDBJ whole genome shotgun (WGS) entry which is preliminary data.</text>
</comment>
<name>A0A5M8PLC6_9LECA</name>
<dbReference type="EMBL" id="VXIT01000009">
    <property type="protein sequence ID" value="KAA6410307.1"/>
    <property type="molecule type" value="Genomic_DNA"/>
</dbReference>
<organism evidence="2 3">
    <name type="scientific">Lasallia pustulata</name>
    <dbReference type="NCBI Taxonomy" id="136370"/>
    <lineage>
        <taxon>Eukaryota</taxon>
        <taxon>Fungi</taxon>
        <taxon>Dikarya</taxon>
        <taxon>Ascomycota</taxon>
        <taxon>Pezizomycotina</taxon>
        <taxon>Lecanoromycetes</taxon>
        <taxon>OSLEUM clade</taxon>
        <taxon>Umbilicariomycetidae</taxon>
        <taxon>Umbilicariales</taxon>
        <taxon>Umbilicariaceae</taxon>
        <taxon>Lasallia</taxon>
    </lineage>
</organism>
<evidence type="ECO:0000313" key="2">
    <source>
        <dbReference type="EMBL" id="KAA6410307.1"/>
    </source>
</evidence>
<protein>
    <submittedName>
        <fullName evidence="2">Uncharacterized protein</fullName>
    </submittedName>
</protein>
<feature type="compositionally biased region" description="Low complexity" evidence="1">
    <location>
        <begin position="74"/>
        <end position="84"/>
    </location>
</feature>
<proteinExistence type="predicted"/>
<dbReference type="Proteomes" id="UP000324767">
    <property type="component" value="Unassembled WGS sequence"/>
</dbReference>
<evidence type="ECO:0000313" key="3">
    <source>
        <dbReference type="Proteomes" id="UP000324767"/>
    </source>
</evidence>
<gene>
    <name evidence="2" type="ORF">FRX48_05728</name>
</gene>
<accession>A0A5M8PLC6</accession>
<evidence type="ECO:0000256" key="1">
    <source>
        <dbReference type="SAM" id="MobiDB-lite"/>
    </source>
</evidence>
<sequence>MVLHEQWGATISTRAPDSDRGGGEFDFRLFFSVGTCPAESDVVEQAKRQERCARQFAARSAVAQRNRNGERAPGVGDQTAGAAAAKDRGRRRSGRLSLLVVVEPPILSILVDISGRG</sequence>
<feature type="region of interest" description="Disordered" evidence="1">
    <location>
        <begin position="63"/>
        <end position="92"/>
    </location>
</feature>